<dbReference type="RefSeq" id="WP_281792368.1">
    <property type="nucleotide sequence ID" value="NZ_BSDR01000001.1"/>
</dbReference>
<dbReference type="EMBL" id="BSDR01000001">
    <property type="protein sequence ID" value="GLI33357.1"/>
    <property type="molecule type" value="Genomic_DNA"/>
</dbReference>
<dbReference type="InterPro" id="IPR041920">
    <property type="entry name" value="ROS/MUCR_sf"/>
</dbReference>
<organism evidence="2 3">
    <name type="scientific">Desulforhabdus amnigena</name>
    <dbReference type="NCBI Taxonomy" id="40218"/>
    <lineage>
        <taxon>Bacteria</taxon>
        <taxon>Pseudomonadati</taxon>
        <taxon>Thermodesulfobacteriota</taxon>
        <taxon>Syntrophobacteria</taxon>
        <taxon>Syntrophobacterales</taxon>
        <taxon>Syntrophobacteraceae</taxon>
        <taxon>Desulforhabdus</taxon>
    </lineage>
</organism>
<gene>
    <name evidence="2" type="ORF">DAMNIGENAA_07900</name>
</gene>
<protein>
    <recommendedName>
        <fullName evidence="4">MucR family transcriptional regulator</fullName>
    </recommendedName>
</protein>
<reference evidence="2" key="1">
    <citation type="submission" date="2022-12" db="EMBL/GenBank/DDBJ databases">
        <title>Reference genome sequencing for broad-spectrum identification of bacterial and archaeal isolates by mass spectrometry.</title>
        <authorList>
            <person name="Sekiguchi Y."/>
            <person name="Tourlousse D.M."/>
        </authorList>
    </citation>
    <scope>NUCLEOTIDE SEQUENCE</scope>
    <source>
        <strain evidence="2">ASRB1</strain>
    </source>
</reference>
<dbReference type="Proteomes" id="UP001144372">
    <property type="component" value="Unassembled WGS sequence"/>
</dbReference>
<comment type="caution">
    <text evidence="2">The sequence shown here is derived from an EMBL/GenBank/DDBJ whole genome shotgun (WGS) entry which is preliminary data.</text>
</comment>
<name>A0A9W6D358_9BACT</name>
<evidence type="ECO:0008006" key="4">
    <source>
        <dbReference type="Google" id="ProtNLM"/>
    </source>
</evidence>
<accession>A0A9W6D358</accession>
<evidence type="ECO:0000313" key="2">
    <source>
        <dbReference type="EMBL" id="GLI33357.1"/>
    </source>
</evidence>
<dbReference type="GO" id="GO:0006355">
    <property type="term" value="P:regulation of DNA-templated transcription"/>
    <property type="evidence" value="ECO:0007669"/>
    <property type="project" value="InterPro"/>
</dbReference>
<dbReference type="Gene3D" id="1.10.10.1550">
    <property type="entry name" value="ROS/MUCR transcriptional regulator protein"/>
    <property type="match status" value="1"/>
</dbReference>
<dbReference type="GO" id="GO:0003677">
    <property type="term" value="F:DNA binding"/>
    <property type="evidence" value="ECO:0007669"/>
    <property type="project" value="InterPro"/>
</dbReference>
<dbReference type="AlphaFoldDB" id="A0A9W6D358"/>
<comment type="similarity">
    <text evidence="1">Belongs to the ros/MucR family.</text>
</comment>
<dbReference type="GO" id="GO:0008270">
    <property type="term" value="F:zinc ion binding"/>
    <property type="evidence" value="ECO:0007669"/>
    <property type="project" value="InterPro"/>
</dbReference>
<evidence type="ECO:0000256" key="1">
    <source>
        <dbReference type="ARBA" id="ARBA00007031"/>
    </source>
</evidence>
<sequence length="182" mass="20443">MTKKLLEIAADIVQVQASSGQMSAEQVEMALIKTFTTLQRMQKAEEEGTALESVKMADESVEQEQTAEKIHPKESIQDDRVICLECGATMKQLTAKHLGSHDLTIREYKQKWGFPLKQSLSAKSLSKARSKAAKKRGLPENLVKYREERKMKKLTSTFSDIPAVPGIMEEKTIQKSEKSNSE</sequence>
<dbReference type="Pfam" id="PF05443">
    <property type="entry name" value="ROS_MUCR"/>
    <property type="match status" value="1"/>
</dbReference>
<evidence type="ECO:0000313" key="3">
    <source>
        <dbReference type="Proteomes" id="UP001144372"/>
    </source>
</evidence>
<proteinExistence type="inferred from homology"/>
<dbReference type="InterPro" id="IPR008807">
    <property type="entry name" value="ROS_MUCR"/>
</dbReference>
<keyword evidence="3" id="KW-1185">Reference proteome</keyword>